<feature type="region of interest" description="Disordered" evidence="1">
    <location>
        <begin position="1"/>
        <end position="30"/>
    </location>
</feature>
<evidence type="ECO:0000256" key="1">
    <source>
        <dbReference type="SAM" id="MobiDB-lite"/>
    </source>
</evidence>
<evidence type="ECO:0000313" key="3">
    <source>
        <dbReference type="Proteomes" id="UP000503349"/>
    </source>
</evidence>
<dbReference type="AlphaFoldDB" id="A0A6G1QZD4"/>
<keyword evidence="3" id="KW-1185">Reference proteome</keyword>
<reference evidence="3" key="2">
    <citation type="submission" date="2019-02" db="EMBL/GenBank/DDBJ databases">
        <title>Opniocepnalus argus Var Kimnra genome.</title>
        <authorList>
            <person name="Zhou C."/>
            <person name="Xiao S."/>
        </authorList>
    </citation>
    <scope>NUCLEOTIDE SEQUENCE [LARGE SCALE GENOMIC DNA]</scope>
</reference>
<sequence>MPAKFNQHPLYTSSKNRVQSQRAVKSPSTEQPQLASLGFLMVLFTLSTPRESLDHIIVATPGLRSDTVALGVIQDKDLFVQFTDPNILDLLISSHLALVNAIILVLHSAESTMPT</sequence>
<dbReference type="Proteomes" id="UP000503349">
    <property type="component" value="Chromosome 1"/>
</dbReference>
<name>A0A6G1QZD4_CHAAH</name>
<evidence type="ECO:0000313" key="2">
    <source>
        <dbReference type="EMBL" id="KAF3707844.1"/>
    </source>
</evidence>
<protein>
    <submittedName>
        <fullName evidence="2">Ubiquitin-like protein 7</fullName>
    </submittedName>
</protein>
<dbReference type="EMBL" id="CM015712">
    <property type="protein sequence ID" value="KAF3707844.1"/>
    <property type="molecule type" value="Genomic_DNA"/>
</dbReference>
<proteinExistence type="predicted"/>
<gene>
    <name evidence="2" type="ORF">EXN66_Car001017</name>
</gene>
<reference evidence="2 3" key="1">
    <citation type="submission" date="2019-02" db="EMBL/GenBank/DDBJ databases">
        <title>Opniocepnalus argus genome.</title>
        <authorList>
            <person name="Zhou C."/>
            <person name="Xiao S."/>
        </authorList>
    </citation>
    <scope>NUCLEOTIDE SEQUENCE [LARGE SCALE GENOMIC DNA]</scope>
    <source>
        <strain evidence="2">OARG1902GOOAL</strain>
        <tissue evidence="2">Muscle</tissue>
    </source>
</reference>
<organism evidence="2 3">
    <name type="scientific">Channa argus</name>
    <name type="common">Northern snakehead</name>
    <name type="synonym">Ophicephalus argus</name>
    <dbReference type="NCBI Taxonomy" id="215402"/>
    <lineage>
        <taxon>Eukaryota</taxon>
        <taxon>Metazoa</taxon>
        <taxon>Chordata</taxon>
        <taxon>Craniata</taxon>
        <taxon>Vertebrata</taxon>
        <taxon>Euteleostomi</taxon>
        <taxon>Actinopterygii</taxon>
        <taxon>Neopterygii</taxon>
        <taxon>Teleostei</taxon>
        <taxon>Neoteleostei</taxon>
        <taxon>Acanthomorphata</taxon>
        <taxon>Anabantaria</taxon>
        <taxon>Anabantiformes</taxon>
        <taxon>Channoidei</taxon>
        <taxon>Channidae</taxon>
        <taxon>Channa</taxon>
    </lineage>
</organism>
<feature type="compositionally biased region" description="Polar residues" evidence="1">
    <location>
        <begin position="9"/>
        <end position="30"/>
    </location>
</feature>
<accession>A0A6G1QZD4</accession>